<feature type="coiled-coil region" evidence="3">
    <location>
        <begin position="577"/>
        <end position="604"/>
    </location>
</feature>
<dbReference type="AlphaFoldDB" id="A0A7V0LTY6"/>
<dbReference type="EMBL" id="DRDR01000087">
    <property type="protein sequence ID" value="HDL60217.1"/>
    <property type="molecule type" value="Genomic_DNA"/>
</dbReference>
<dbReference type="Gene3D" id="3.90.400.10">
    <property type="entry name" value="Oligo-1,6-glucosidase, Domain 2"/>
    <property type="match status" value="1"/>
</dbReference>
<dbReference type="Pfam" id="PF02922">
    <property type="entry name" value="CBM_48"/>
    <property type="match status" value="1"/>
</dbReference>
<evidence type="ECO:0000256" key="1">
    <source>
        <dbReference type="ARBA" id="ARBA00022801"/>
    </source>
</evidence>
<sequence>MFKLLILLCIAGETQLVPVKFRFEAPNAEEVSLAGTFNGWSTTINPMKDDDTDGVWELTLYLKPGRYEYKFVVNGSKWYEDPKSQDYVPDGFGGRNSVVVVLPQKSGIHLERGDGIIFSQCIEFSLKNIYFLVPLDDKFLYIRLKLFANDIDSVYVTYADTAVKLDLVWENGVYEYWDGMVPAFTPFRFRFKLIDGTQSFFWPDTFLVYNKSLITPVPQWVYGAIIYQIFPERFFNGNKNNDPPGTKKWEYEPVLAPWGWSVFYGGDLEGIIQKLNYLDSLGVNCLYLNPIFESPANHKYEITDYYNVDDNFGGNVAFDRLVDSLKAHGIKVILDGVFNHSSDNHPFFEDVRHKGKKSPYYNWYTVYRWPFPDKFTPQDPPKDYYKCWWGFGDLPELNYENQKVKEYFLDVAQYWVKRGINGWRLDVANEIPHEFWAEFRKTLKALKKDVYTVGEIWGDAAPWLRGNEFDGVMNYIFRTAILDLLKVDNPNVKLFYSRIFSYTTNYPYPIVLASWNLLGSHDTPRIFSEFSGNMSKMKVAIFLQYVLPGVPTVYYGDEIGMEGGKDPDCRRCMIWDENSWEKELLNLEKRMIALRKRVDILQKGTLHCLYNDPNVIILERKYGKNILLIIVNPYSEKRYLSLRNVPMKFPLVDMISGKVYKDTSIELSPYSYLLLKEKGE</sequence>
<evidence type="ECO:0000259" key="4">
    <source>
        <dbReference type="SMART" id="SM00642"/>
    </source>
</evidence>
<dbReference type="InterPro" id="IPR045857">
    <property type="entry name" value="O16G_dom_2"/>
</dbReference>
<evidence type="ECO:0000256" key="3">
    <source>
        <dbReference type="SAM" id="Coils"/>
    </source>
</evidence>
<dbReference type="CDD" id="cd11338">
    <property type="entry name" value="AmyAc_CMD"/>
    <property type="match status" value="1"/>
</dbReference>
<dbReference type="CDD" id="cd02857">
    <property type="entry name" value="E_set_CDase_PDE_N"/>
    <property type="match status" value="1"/>
</dbReference>
<dbReference type="InterPro" id="IPR004193">
    <property type="entry name" value="Glyco_hydro_13_N"/>
</dbReference>
<dbReference type="Pfam" id="PF00128">
    <property type="entry name" value="Alpha-amylase"/>
    <property type="match status" value="1"/>
</dbReference>
<feature type="domain" description="Glycosyl hydrolase family 13 catalytic" evidence="4">
    <location>
        <begin position="228"/>
        <end position="595"/>
    </location>
</feature>
<gene>
    <name evidence="5" type="ORF">ENH14_02050</name>
</gene>
<protein>
    <submittedName>
        <fullName evidence="5">Alpha-glycosidase</fullName>
    </submittedName>
</protein>
<dbReference type="PANTHER" id="PTHR10357">
    <property type="entry name" value="ALPHA-AMYLASE FAMILY MEMBER"/>
    <property type="match status" value="1"/>
</dbReference>
<keyword evidence="2" id="KW-0326">Glycosidase</keyword>
<dbReference type="SUPFAM" id="SSF51011">
    <property type="entry name" value="Glycosyl hydrolase domain"/>
    <property type="match status" value="1"/>
</dbReference>
<dbReference type="Gene3D" id="3.20.20.80">
    <property type="entry name" value="Glycosidases"/>
    <property type="match status" value="1"/>
</dbReference>
<dbReference type="CDD" id="cd07184">
    <property type="entry name" value="E_set_Isoamylase_like_N"/>
    <property type="match status" value="1"/>
</dbReference>
<accession>A0A7V0LTY6</accession>
<dbReference type="GO" id="GO:0005975">
    <property type="term" value="P:carbohydrate metabolic process"/>
    <property type="evidence" value="ECO:0007669"/>
    <property type="project" value="InterPro"/>
</dbReference>
<dbReference type="Proteomes" id="UP000886381">
    <property type="component" value="Unassembled WGS sequence"/>
</dbReference>
<dbReference type="PANTHER" id="PTHR10357:SF210">
    <property type="entry name" value="MALTODEXTRIN GLUCOSIDASE"/>
    <property type="match status" value="1"/>
</dbReference>
<name>A0A7V0LTY6_UNCW3</name>
<reference evidence="5" key="1">
    <citation type="journal article" date="2020" name="mSystems">
        <title>Genome- and Community-Level Interaction Insights into Carbon Utilization and Element Cycling Functions of Hydrothermarchaeota in Hydrothermal Sediment.</title>
        <authorList>
            <person name="Zhou Z."/>
            <person name="Liu Y."/>
            <person name="Xu W."/>
            <person name="Pan J."/>
            <person name="Luo Z.H."/>
            <person name="Li M."/>
        </authorList>
    </citation>
    <scope>NUCLEOTIDE SEQUENCE [LARGE SCALE GENOMIC DNA]</scope>
    <source>
        <strain evidence="5">HyVt-28</strain>
    </source>
</reference>
<dbReference type="InterPro" id="IPR014756">
    <property type="entry name" value="Ig_E-set"/>
</dbReference>
<keyword evidence="3" id="KW-0175">Coiled coil</keyword>
<comment type="caution">
    <text evidence="5">The sequence shown here is derived from an EMBL/GenBank/DDBJ whole genome shotgun (WGS) entry which is preliminary data.</text>
</comment>
<dbReference type="Gene3D" id="2.60.40.10">
    <property type="entry name" value="Immunoglobulins"/>
    <property type="match status" value="2"/>
</dbReference>
<dbReference type="InterPro" id="IPR017853">
    <property type="entry name" value="GH"/>
</dbReference>
<dbReference type="SUPFAM" id="SSF81296">
    <property type="entry name" value="E set domains"/>
    <property type="match status" value="1"/>
</dbReference>
<dbReference type="InterPro" id="IPR004185">
    <property type="entry name" value="Glyco_hydro_13_lg-like_dom"/>
</dbReference>
<dbReference type="InterPro" id="IPR006047">
    <property type="entry name" value="GH13_cat_dom"/>
</dbReference>
<dbReference type="SUPFAM" id="SSF51445">
    <property type="entry name" value="(Trans)glycosidases"/>
    <property type="match status" value="1"/>
</dbReference>
<dbReference type="GO" id="GO:0004553">
    <property type="term" value="F:hydrolase activity, hydrolyzing O-glycosyl compounds"/>
    <property type="evidence" value="ECO:0007669"/>
    <property type="project" value="InterPro"/>
</dbReference>
<dbReference type="InterPro" id="IPR013783">
    <property type="entry name" value="Ig-like_fold"/>
</dbReference>
<dbReference type="SMART" id="SM00642">
    <property type="entry name" value="Aamy"/>
    <property type="match status" value="1"/>
</dbReference>
<evidence type="ECO:0000313" key="5">
    <source>
        <dbReference type="EMBL" id="HDL60217.1"/>
    </source>
</evidence>
<keyword evidence="1" id="KW-0378">Hydrolase</keyword>
<evidence type="ECO:0000256" key="2">
    <source>
        <dbReference type="ARBA" id="ARBA00023295"/>
    </source>
</evidence>
<organism evidence="5">
    <name type="scientific">candidate division WOR-3 bacterium</name>
    <dbReference type="NCBI Taxonomy" id="2052148"/>
    <lineage>
        <taxon>Bacteria</taxon>
        <taxon>Bacteria division WOR-3</taxon>
    </lineage>
</organism>
<proteinExistence type="predicted"/>